<dbReference type="PANTHER" id="PTHR33337:SF3">
    <property type="entry name" value="CENP-V_GFA DOMAIN-CONTAINING PROTEIN"/>
    <property type="match status" value="1"/>
</dbReference>
<evidence type="ECO:0000256" key="3">
    <source>
        <dbReference type="ARBA" id="ARBA00022833"/>
    </source>
</evidence>
<dbReference type="EMBL" id="JABAIM010000002">
    <property type="protein sequence ID" value="NLR75786.1"/>
    <property type="molecule type" value="Genomic_DNA"/>
</dbReference>
<dbReference type="GO" id="GO:0016846">
    <property type="term" value="F:carbon-sulfur lyase activity"/>
    <property type="evidence" value="ECO:0007669"/>
    <property type="project" value="InterPro"/>
</dbReference>
<protein>
    <submittedName>
        <fullName evidence="6">GFA family protein</fullName>
    </submittedName>
</protein>
<keyword evidence="3" id="KW-0862">Zinc</keyword>
<dbReference type="Pfam" id="PF04828">
    <property type="entry name" value="GFA"/>
    <property type="match status" value="1"/>
</dbReference>
<dbReference type="RefSeq" id="WP_168877427.1">
    <property type="nucleotide sequence ID" value="NZ_JABAIM010000002.1"/>
</dbReference>
<dbReference type="InterPro" id="IPR011057">
    <property type="entry name" value="Mss4-like_sf"/>
</dbReference>
<keyword evidence="7" id="KW-1185">Reference proteome</keyword>
<evidence type="ECO:0000256" key="1">
    <source>
        <dbReference type="ARBA" id="ARBA00005495"/>
    </source>
</evidence>
<dbReference type="InterPro" id="IPR006913">
    <property type="entry name" value="CENP-V/GFA"/>
</dbReference>
<dbReference type="GO" id="GO:0046872">
    <property type="term" value="F:metal ion binding"/>
    <property type="evidence" value="ECO:0007669"/>
    <property type="project" value="UniProtKB-KW"/>
</dbReference>
<dbReference type="PANTHER" id="PTHR33337">
    <property type="entry name" value="GFA DOMAIN-CONTAINING PROTEIN"/>
    <property type="match status" value="1"/>
</dbReference>
<sequence length="150" mass="16826">MELSGQCQCGASRYRVMGEPLLVFACHCKECQRQSASAFGMGLWCRVQTREVSGELATWTRQTPSGRTMDCLFCPQCGSRLFHQLRDQPAILSIKPGTLDDTRWLRPGAHIWTDSAQCWFELDPGVPASPGNPPDFAPLIEAWQRQQGLR</sequence>
<evidence type="ECO:0000259" key="5">
    <source>
        <dbReference type="PROSITE" id="PS51891"/>
    </source>
</evidence>
<dbReference type="AlphaFoldDB" id="A0A847SEB1"/>
<evidence type="ECO:0000256" key="4">
    <source>
        <dbReference type="ARBA" id="ARBA00023239"/>
    </source>
</evidence>
<dbReference type="Proteomes" id="UP000587991">
    <property type="component" value="Unassembled WGS sequence"/>
</dbReference>
<evidence type="ECO:0000313" key="7">
    <source>
        <dbReference type="Proteomes" id="UP000587991"/>
    </source>
</evidence>
<evidence type="ECO:0000256" key="2">
    <source>
        <dbReference type="ARBA" id="ARBA00022723"/>
    </source>
</evidence>
<name>A0A847SEB1_9NEIS</name>
<evidence type="ECO:0000313" key="6">
    <source>
        <dbReference type="EMBL" id="NLR75786.1"/>
    </source>
</evidence>
<dbReference type="SUPFAM" id="SSF51316">
    <property type="entry name" value="Mss4-like"/>
    <property type="match status" value="1"/>
</dbReference>
<keyword evidence="2" id="KW-0479">Metal-binding</keyword>
<gene>
    <name evidence="6" type="ORF">HF682_11490</name>
</gene>
<organism evidence="6 7">
    <name type="scientific">Leeia aquatica</name>
    <dbReference type="NCBI Taxonomy" id="2725557"/>
    <lineage>
        <taxon>Bacteria</taxon>
        <taxon>Pseudomonadati</taxon>
        <taxon>Pseudomonadota</taxon>
        <taxon>Betaproteobacteria</taxon>
        <taxon>Neisseriales</taxon>
        <taxon>Leeiaceae</taxon>
        <taxon>Leeia</taxon>
    </lineage>
</organism>
<keyword evidence="4" id="KW-0456">Lyase</keyword>
<proteinExistence type="inferred from homology"/>
<comment type="caution">
    <text evidence="6">The sequence shown here is derived from an EMBL/GenBank/DDBJ whole genome shotgun (WGS) entry which is preliminary data.</text>
</comment>
<reference evidence="6 7" key="1">
    <citation type="submission" date="2020-04" db="EMBL/GenBank/DDBJ databases">
        <title>Draft genome of Leeia sp. IMCC25680.</title>
        <authorList>
            <person name="Song J."/>
            <person name="Cho J.-C."/>
        </authorList>
    </citation>
    <scope>NUCLEOTIDE SEQUENCE [LARGE SCALE GENOMIC DNA]</scope>
    <source>
        <strain evidence="6 7">IMCC25680</strain>
    </source>
</reference>
<feature type="domain" description="CENP-V/GFA" evidence="5">
    <location>
        <begin position="3"/>
        <end position="113"/>
    </location>
</feature>
<dbReference type="PROSITE" id="PS51891">
    <property type="entry name" value="CENP_V_GFA"/>
    <property type="match status" value="1"/>
</dbReference>
<comment type="similarity">
    <text evidence="1">Belongs to the Gfa family.</text>
</comment>
<dbReference type="Gene3D" id="3.90.1590.10">
    <property type="entry name" value="glutathione-dependent formaldehyde- activating enzyme (gfa)"/>
    <property type="match status" value="1"/>
</dbReference>
<accession>A0A847SEB1</accession>